<organism evidence="9 10">
    <name type="scientific">Teladorsagia circumcincta</name>
    <name type="common">Brown stomach worm</name>
    <name type="synonym">Ostertagia circumcincta</name>
    <dbReference type="NCBI Taxonomy" id="45464"/>
    <lineage>
        <taxon>Eukaryota</taxon>
        <taxon>Metazoa</taxon>
        <taxon>Ecdysozoa</taxon>
        <taxon>Nematoda</taxon>
        <taxon>Chromadorea</taxon>
        <taxon>Rhabditida</taxon>
        <taxon>Rhabditina</taxon>
        <taxon>Rhabditomorpha</taxon>
        <taxon>Strongyloidea</taxon>
        <taxon>Trichostrongylidae</taxon>
        <taxon>Teladorsagia</taxon>
    </lineage>
</organism>
<dbReference type="GO" id="GO:0030527">
    <property type="term" value="F:structural constituent of chromatin"/>
    <property type="evidence" value="ECO:0007669"/>
    <property type="project" value="InterPro"/>
</dbReference>
<dbReference type="Proteomes" id="UP000230423">
    <property type="component" value="Unassembled WGS sequence"/>
</dbReference>
<evidence type="ECO:0000259" key="8">
    <source>
        <dbReference type="Pfam" id="PF00125"/>
    </source>
</evidence>
<dbReference type="Pfam" id="PF00125">
    <property type="entry name" value="Histone"/>
    <property type="match status" value="1"/>
</dbReference>
<proteinExistence type="inferred from homology"/>
<evidence type="ECO:0000313" key="10">
    <source>
        <dbReference type="Proteomes" id="UP000230423"/>
    </source>
</evidence>
<comment type="subcellular location">
    <subcellularLocation>
        <location evidence="2">Chromosome</location>
    </subcellularLocation>
    <subcellularLocation>
        <location evidence="1">Nucleus</location>
    </subcellularLocation>
</comment>
<gene>
    <name evidence="9" type="ORF">TELCIR_20558</name>
</gene>
<dbReference type="EMBL" id="KZ362702">
    <property type="protein sequence ID" value="PIO58017.1"/>
    <property type="molecule type" value="Genomic_DNA"/>
</dbReference>
<dbReference type="AlphaFoldDB" id="A0A2G9TJ65"/>
<dbReference type="InterPro" id="IPR007125">
    <property type="entry name" value="H2A/H2B/H3"/>
</dbReference>
<evidence type="ECO:0000256" key="3">
    <source>
        <dbReference type="ARBA" id="ARBA00010343"/>
    </source>
</evidence>
<keyword evidence="5" id="KW-0238">DNA-binding</keyword>
<evidence type="ECO:0000256" key="4">
    <source>
        <dbReference type="ARBA" id="ARBA00022454"/>
    </source>
</evidence>
<dbReference type="GO" id="GO:0003677">
    <property type="term" value="F:DNA binding"/>
    <property type="evidence" value="ECO:0007669"/>
    <property type="project" value="UniProtKB-KW"/>
</dbReference>
<dbReference type="PRINTS" id="PR00622">
    <property type="entry name" value="HISTONEH3"/>
</dbReference>
<keyword evidence="4" id="KW-0158">Chromosome</keyword>
<dbReference type="InterPro" id="IPR009072">
    <property type="entry name" value="Histone-fold"/>
</dbReference>
<comment type="similarity">
    <text evidence="3">Belongs to the histone H3 family.</text>
</comment>
<evidence type="ECO:0000256" key="1">
    <source>
        <dbReference type="ARBA" id="ARBA00004123"/>
    </source>
</evidence>
<dbReference type="InterPro" id="IPR000164">
    <property type="entry name" value="Histone_H3/CENP-A"/>
</dbReference>
<dbReference type="GO" id="GO:0046982">
    <property type="term" value="F:protein heterodimerization activity"/>
    <property type="evidence" value="ECO:0007669"/>
    <property type="project" value="InterPro"/>
</dbReference>
<evidence type="ECO:0000313" key="9">
    <source>
        <dbReference type="EMBL" id="PIO58017.1"/>
    </source>
</evidence>
<evidence type="ECO:0000256" key="6">
    <source>
        <dbReference type="ARBA" id="ARBA00023242"/>
    </source>
</evidence>
<dbReference type="GO" id="GO:0000786">
    <property type="term" value="C:nucleosome"/>
    <property type="evidence" value="ECO:0007669"/>
    <property type="project" value="UniProtKB-KW"/>
</dbReference>
<dbReference type="GO" id="GO:0005634">
    <property type="term" value="C:nucleus"/>
    <property type="evidence" value="ECO:0007669"/>
    <property type="project" value="UniProtKB-SubCell"/>
</dbReference>
<keyword evidence="7" id="KW-0544">Nucleosome core</keyword>
<name>A0A2G9TJ65_TELCI</name>
<evidence type="ECO:0000256" key="2">
    <source>
        <dbReference type="ARBA" id="ARBA00004286"/>
    </source>
</evidence>
<keyword evidence="10" id="KW-1185">Reference proteome</keyword>
<protein>
    <recommendedName>
        <fullName evidence="8">Core Histone H2A/H2B/H3 domain-containing protein</fullName>
    </recommendedName>
</protein>
<sequence>GAPRFGAKSLARGSMKRRHRPGALALKEIRRLQKSTHNLIPRLPLQRVFREVVRELYPNALEKLEDYGEREGWATARDFLTA</sequence>
<accession>A0A2G9TJ65</accession>
<feature type="non-terminal residue" evidence="9">
    <location>
        <position position="1"/>
    </location>
</feature>
<dbReference type="OrthoDB" id="4025405at2759"/>
<dbReference type="PANTHER" id="PTHR45810">
    <property type="entry name" value="HISTONE H3.2"/>
    <property type="match status" value="1"/>
</dbReference>
<dbReference type="SUPFAM" id="SSF47113">
    <property type="entry name" value="Histone-fold"/>
    <property type="match status" value="1"/>
</dbReference>
<evidence type="ECO:0000256" key="5">
    <source>
        <dbReference type="ARBA" id="ARBA00023125"/>
    </source>
</evidence>
<dbReference type="Gene3D" id="1.10.20.10">
    <property type="entry name" value="Histone, subunit A"/>
    <property type="match status" value="1"/>
</dbReference>
<keyword evidence="6" id="KW-0539">Nucleus</keyword>
<evidence type="ECO:0000256" key="7">
    <source>
        <dbReference type="ARBA" id="ARBA00023269"/>
    </source>
</evidence>
<reference evidence="9 10" key="1">
    <citation type="submission" date="2015-09" db="EMBL/GenBank/DDBJ databases">
        <title>Draft genome of the parasitic nematode Teladorsagia circumcincta isolate WARC Sus (inbred).</title>
        <authorList>
            <person name="Mitreva M."/>
        </authorList>
    </citation>
    <scope>NUCLEOTIDE SEQUENCE [LARGE SCALE GENOMIC DNA]</scope>
    <source>
        <strain evidence="9 10">S</strain>
    </source>
</reference>
<dbReference type="PANTHER" id="PTHR45810:SF17">
    <property type="entry name" value="HISTONE H3-LIKE CENTROMERIC PROTEIN A"/>
    <property type="match status" value="1"/>
</dbReference>
<feature type="domain" description="Core Histone H2A/H2B/H3" evidence="8">
    <location>
        <begin position="21"/>
        <end position="54"/>
    </location>
</feature>